<dbReference type="CDD" id="cd24032">
    <property type="entry name" value="ASKHA_NBD_TsaB"/>
    <property type="match status" value="1"/>
</dbReference>
<evidence type="ECO:0000259" key="2">
    <source>
        <dbReference type="Pfam" id="PF00814"/>
    </source>
</evidence>
<feature type="domain" description="Gcp-like" evidence="2">
    <location>
        <begin position="34"/>
        <end position="142"/>
    </location>
</feature>
<dbReference type="RefSeq" id="WP_289268446.1">
    <property type="nucleotide sequence ID" value="NZ_OX365700.1"/>
</dbReference>
<accession>A0AA86MYR2</accession>
<dbReference type="Pfam" id="PF00814">
    <property type="entry name" value="TsaD"/>
    <property type="match status" value="1"/>
</dbReference>
<protein>
    <submittedName>
        <fullName evidence="3">Inactive of metal-dependent proteases, molecular chaperone</fullName>
    </submittedName>
</protein>
<feature type="region of interest" description="Disordered" evidence="1">
    <location>
        <begin position="238"/>
        <end position="259"/>
    </location>
</feature>
<keyword evidence="4" id="KW-1185">Reference proteome</keyword>
<evidence type="ECO:0000256" key="1">
    <source>
        <dbReference type="SAM" id="MobiDB-lite"/>
    </source>
</evidence>
<name>A0AA86MYR2_9BACT</name>
<reference evidence="3" key="1">
    <citation type="submission" date="2022-10" db="EMBL/GenBank/DDBJ databases">
        <authorList>
            <person name="Koch H."/>
        </authorList>
    </citation>
    <scope>NUCLEOTIDE SEQUENCE</scope>
    <source>
        <strain evidence="3">DNF</strain>
    </source>
</reference>
<keyword evidence="3" id="KW-0645">Protease</keyword>
<dbReference type="NCBIfam" id="TIGR03725">
    <property type="entry name" value="T6A_YeaZ"/>
    <property type="match status" value="1"/>
</dbReference>
<organism evidence="3 4">
    <name type="scientific">Nitrospira tepida</name>
    <dbReference type="NCBI Taxonomy" id="2973512"/>
    <lineage>
        <taxon>Bacteria</taxon>
        <taxon>Pseudomonadati</taxon>
        <taxon>Nitrospirota</taxon>
        <taxon>Nitrospiria</taxon>
        <taxon>Nitrospirales</taxon>
        <taxon>Nitrospiraceae</taxon>
        <taxon>Nitrospira</taxon>
    </lineage>
</organism>
<dbReference type="KEGG" id="nti:DNFV4_01956"/>
<evidence type="ECO:0000313" key="4">
    <source>
        <dbReference type="Proteomes" id="UP001179121"/>
    </source>
</evidence>
<dbReference type="Proteomes" id="UP001179121">
    <property type="component" value="Chromosome"/>
</dbReference>
<dbReference type="InterPro" id="IPR043129">
    <property type="entry name" value="ATPase_NBD"/>
</dbReference>
<dbReference type="GO" id="GO:0002949">
    <property type="term" value="P:tRNA threonylcarbamoyladenosine modification"/>
    <property type="evidence" value="ECO:0007669"/>
    <property type="project" value="InterPro"/>
</dbReference>
<dbReference type="GO" id="GO:0005829">
    <property type="term" value="C:cytosol"/>
    <property type="evidence" value="ECO:0007669"/>
    <property type="project" value="TreeGrafter"/>
</dbReference>
<evidence type="ECO:0000313" key="3">
    <source>
        <dbReference type="EMBL" id="CAI4031536.1"/>
    </source>
</evidence>
<keyword evidence="3" id="KW-0378">Hydrolase</keyword>
<dbReference type="AlphaFoldDB" id="A0AA86MYR2"/>
<proteinExistence type="predicted"/>
<dbReference type="PANTHER" id="PTHR11735:SF11">
    <property type="entry name" value="TRNA THREONYLCARBAMOYLADENOSINE BIOSYNTHESIS PROTEIN TSAB"/>
    <property type="match status" value="1"/>
</dbReference>
<dbReference type="Gene3D" id="3.30.420.40">
    <property type="match status" value="2"/>
</dbReference>
<dbReference type="EMBL" id="OX365700">
    <property type="protein sequence ID" value="CAI4031536.1"/>
    <property type="molecule type" value="Genomic_DNA"/>
</dbReference>
<dbReference type="GO" id="GO:0006508">
    <property type="term" value="P:proteolysis"/>
    <property type="evidence" value="ECO:0007669"/>
    <property type="project" value="UniProtKB-KW"/>
</dbReference>
<sequence>MKILAIETATVDQSVAILDDDRVLALTEQNEPNSHAKWLVPAIDRALRDCRLSLSDLDGLALSIGPGSFTGLRVGLATLLGFRSVTGLPIAAVPTLEALASNVEPGPLPICSVLKCRQGELYWAQYEWIGAGELKAMLEERVGPPAAISQTLRKPTVVVGSAWELYGDQIVTAADRRHGHFQPAPPERMKPSALSVGLLGLARLKRGELFESGQAPLYVQRAEAEIKQGVVPSKSRQIIKGLGKAKRRPTKQAGIPAGS</sequence>
<dbReference type="SUPFAM" id="SSF53067">
    <property type="entry name" value="Actin-like ATPase domain"/>
    <property type="match status" value="2"/>
</dbReference>
<dbReference type="InterPro" id="IPR022496">
    <property type="entry name" value="T6A_TsaB"/>
</dbReference>
<dbReference type="GO" id="GO:0008233">
    <property type="term" value="F:peptidase activity"/>
    <property type="evidence" value="ECO:0007669"/>
    <property type="project" value="UniProtKB-KW"/>
</dbReference>
<dbReference type="PANTHER" id="PTHR11735">
    <property type="entry name" value="TRNA N6-ADENOSINE THREONYLCARBAMOYLTRANSFERASE"/>
    <property type="match status" value="1"/>
</dbReference>
<gene>
    <name evidence="3" type="ORF">DNFV4_01956</name>
</gene>
<dbReference type="InterPro" id="IPR000905">
    <property type="entry name" value="Gcp-like_dom"/>
</dbReference>